<evidence type="ECO:0000256" key="1">
    <source>
        <dbReference type="SAM" id="MobiDB-lite"/>
    </source>
</evidence>
<organism evidence="3 4">
    <name type="scientific">Camelimonas abortus</name>
    <dbReference type="NCBI Taxonomy" id="1017184"/>
    <lineage>
        <taxon>Bacteria</taxon>
        <taxon>Pseudomonadati</taxon>
        <taxon>Pseudomonadota</taxon>
        <taxon>Alphaproteobacteria</taxon>
        <taxon>Hyphomicrobiales</taxon>
        <taxon>Chelatococcaceae</taxon>
        <taxon>Camelimonas</taxon>
    </lineage>
</organism>
<dbReference type="Pfam" id="PF09346">
    <property type="entry name" value="SMI1_KNR4"/>
    <property type="match status" value="1"/>
</dbReference>
<sequence>MMNVLVAAGAGSAWARRELANCCNGFHNTPPGWIWREQPRGAGMNLVAEDAWRRAGRLGPLAPPPPARPGGAPPLPAGAGASGDVVMLRPVASFRDIGAWENRCGGLVPRDFIEFLRQGGPLAPAARFFTLPARAGQEAGAAEGGKGSAAADGLESLQHLFGFGLPEPVCNLDYALGLYAGAIPAGVAPIGGNGGGDYLCLDLRGGDTAREAPVALWRVDHFWRTGVWREEDFIPVAPSFSGFMARLRLTPDGARRGVVRRPPRLPPPATRRASG</sequence>
<dbReference type="RefSeq" id="WP_376832553.1">
    <property type="nucleotide sequence ID" value="NZ_JBHLWR010000006.1"/>
</dbReference>
<dbReference type="SMART" id="SM00860">
    <property type="entry name" value="SMI1_KNR4"/>
    <property type="match status" value="1"/>
</dbReference>
<accession>A0ABV7LFN8</accession>
<dbReference type="Gene3D" id="3.40.1580.10">
    <property type="entry name" value="SMI1/KNR4-like"/>
    <property type="match status" value="1"/>
</dbReference>
<evidence type="ECO:0000313" key="4">
    <source>
        <dbReference type="Proteomes" id="UP001595536"/>
    </source>
</evidence>
<dbReference type="InterPro" id="IPR037883">
    <property type="entry name" value="Knr4/Smi1-like_sf"/>
</dbReference>
<dbReference type="EMBL" id="JBHRUV010000045">
    <property type="protein sequence ID" value="MFC3266559.1"/>
    <property type="molecule type" value="Genomic_DNA"/>
</dbReference>
<proteinExistence type="predicted"/>
<comment type="caution">
    <text evidence="3">The sequence shown here is derived from an EMBL/GenBank/DDBJ whole genome shotgun (WGS) entry which is preliminary data.</text>
</comment>
<reference evidence="4" key="1">
    <citation type="journal article" date="2019" name="Int. J. Syst. Evol. Microbiol.">
        <title>The Global Catalogue of Microorganisms (GCM) 10K type strain sequencing project: providing services to taxonomists for standard genome sequencing and annotation.</title>
        <authorList>
            <consortium name="The Broad Institute Genomics Platform"/>
            <consortium name="The Broad Institute Genome Sequencing Center for Infectious Disease"/>
            <person name="Wu L."/>
            <person name="Ma J."/>
        </authorList>
    </citation>
    <scope>NUCLEOTIDE SEQUENCE [LARGE SCALE GENOMIC DNA]</scope>
    <source>
        <strain evidence="4">CCM 7941</strain>
    </source>
</reference>
<protein>
    <submittedName>
        <fullName evidence="3">SMI1/KNR4 family protein</fullName>
    </submittedName>
</protein>
<evidence type="ECO:0000259" key="2">
    <source>
        <dbReference type="SMART" id="SM00860"/>
    </source>
</evidence>
<dbReference type="SUPFAM" id="SSF160631">
    <property type="entry name" value="SMI1/KNR4-like"/>
    <property type="match status" value="1"/>
</dbReference>
<dbReference type="Proteomes" id="UP001595536">
    <property type="component" value="Unassembled WGS sequence"/>
</dbReference>
<evidence type="ECO:0000313" key="3">
    <source>
        <dbReference type="EMBL" id="MFC3266559.1"/>
    </source>
</evidence>
<name>A0ABV7LFN8_9HYPH</name>
<feature type="region of interest" description="Disordered" evidence="1">
    <location>
        <begin position="256"/>
        <end position="275"/>
    </location>
</feature>
<keyword evidence="4" id="KW-1185">Reference proteome</keyword>
<dbReference type="InterPro" id="IPR018958">
    <property type="entry name" value="Knr4/Smi1-like_dom"/>
</dbReference>
<gene>
    <name evidence="3" type="ORF">ACFOEX_09350</name>
</gene>
<feature type="domain" description="Knr4/Smi1-like" evidence="2">
    <location>
        <begin position="90"/>
        <end position="246"/>
    </location>
</feature>